<dbReference type="SUPFAM" id="SSF47384">
    <property type="entry name" value="Homodimeric domain of signal transducing histidine kinase"/>
    <property type="match status" value="1"/>
</dbReference>
<organism evidence="8 9">
    <name type="scientific">Rhodopseudomonas faecalis</name>
    <dbReference type="NCBI Taxonomy" id="99655"/>
    <lineage>
        <taxon>Bacteria</taxon>
        <taxon>Pseudomonadati</taxon>
        <taxon>Pseudomonadota</taxon>
        <taxon>Alphaproteobacteria</taxon>
        <taxon>Hyphomicrobiales</taxon>
        <taxon>Nitrobacteraceae</taxon>
        <taxon>Rhodopseudomonas</taxon>
    </lineage>
</organism>
<dbReference type="Pfam" id="PF02518">
    <property type="entry name" value="HATPase_c"/>
    <property type="match status" value="1"/>
</dbReference>
<evidence type="ECO:0000313" key="8">
    <source>
        <dbReference type="EMBL" id="PYF02558.1"/>
    </source>
</evidence>
<dbReference type="InterPro" id="IPR005467">
    <property type="entry name" value="His_kinase_dom"/>
</dbReference>
<dbReference type="InterPro" id="IPR000014">
    <property type="entry name" value="PAS"/>
</dbReference>
<dbReference type="Gene3D" id="1.10.287.130">
    <property type="match status" value="1"/>
</dbReference>
<dbReference type="SUPFAM" id="SSF55874">
    <property type="entry name" value="ATPase domain of HSP90 chaperone/DNA topoisomerase II/histidine kinase"/>
    <property type="match status" value="1"/>
</dbReference>
<dbReference type="Pfam" id="PF00512">
    <property type="entry name" value="HisKA"/>
    <property type="match status" value="1"/>
</dbReference>
<feature type="compositionally biased region" description="Acidic residues" evidence="5">
    <location>
        <begin position="390"/>
        <end position="400"/>
    </location>
</feature>
<evidence type="ECO:0000256" key="1">
    <source>
        <dbReference type="ARBA" id="ARBA00000085"/>
    </source>
</evidence>
<dbReference type="PANTHER" id="PTHR43047:SF72">
    <property type="entry name" value="OSMOSENSING HISTIDINE PROTEIN KINASE SLN1"/>
    <property type="match status" value="1"/>
</dbReference>
<dbReference type="InterPro" id="IPR036890">
    <property type="entry name" value="HATPase_C_sf"/>
</dbReference>
<dbReference type="Gene3D" id="3.30.450.20">
    <property type="entry name" value="PAS domain"/>
    <property type="match status" value="1"/>
</dbReference>
<sequence length="1151" mass="121403">MTNTNDQLRGVDDPRLAVHATSARAAWLWTLDGARIIWANPVGARVFGAGNSAALAATPLHPADGRRRQIARLAPRLTGHAPRLERLRGFGAAIGALTTCACSRLEFSDGSAALLIVTAEPVPRPMPMVERLQCLVEGIDTPIASFAPDGLFIGASAAAQTLIGFRDLSNGTMDAARQRALAEGRAELPIGIGHMVLQRIGSGAEVALVALLAPGPAEPHSAASPPPPEPPADESNTEAAPVMTAPARPEPEPEPEPTPAEVAGPEIAAEPEAVIETEPSAPETSVESIAAEPNAAPADQSSDQDAAPAAALEADLEEVASASAPEQSAKPIESEPAEITEPGLTDQTASEPALAAPPAEHQPCADAQSATQAVEDNAEEAPPQTATADTDNEPDAEADAVEGSPAWYEEPLKQPRRHPLRFTWQLDAEQRFSIGSDEFSRLIGPRTAAGFGRPWREIADLFQLDPDGAFAAAIASRRTWSGVTLQWPVDGPQQRLAVELSGLPAQDYDGRYIGYRGFGVCHDLEALDRLAALRRGDDQATAPLAQPLSADRPQAATAPSADHFESDARLDAALLVPPTVPDMPLDTPHNVLPFRPANDDRALVLTPVENNAFDELARQLSARLQSDGPEGEPADSEPTAEPSVAAPEPTEPLSVTASQELALIDLLPVGVLLYRLDRLIHANPAFLTQMGFASFAALQAAGGVDALLVETESGDNHSIDVGSAIIICPAHASAEHPCPPARAQLHAIEWDGEPALALMLAAAAQAPTAPSPSIVASAPSAAGHASAEELGAILDGAADAIVMFDAEGRITACNRATETLFGYRGDELLTMTIAELIAPASRDELQRYLTTVKQRVVSEQDLGRELQGRTKAGSTIALSARIGRTSTDGDNYFVMLHDLSQQKQSEAELTLARRQADHAASAKTDALARLSHEIRIPLNAMLGFAEVMIEERFGPLGNERYAEYMKDIRASGERVIAIVDDLLELARIESGRIDLNFAELQLNEIVEHSVAALQPQANRARIIMRSSLAQQLPTISADAPALRQIVESLIATSIQLANAGGQVIISTALSDAGEVMLRVRDTGDTLNKDELAAAMQPFRSAAPSDAASEASAVSLSLTRALVEANRGRFQIKTAPHSGTLIEVVFAPAKKA</sequence>
<feature type="domain" description="Histidine kinase" evidence="6">
    <location>
        <begin position="929"/>
        <end position="1149"/>
    </location>
</feature>
<dbReference type="SMART" id="SM00091">
    <property type="entry name" value="PAS"/>
    <property type="match status" value="2"/>
</dbReference>
<dbReference type="GO" id="GO:0005886">
    <property type="term" value="C:plasma membrane"/>
    <property type="evidence" value="ECO:0007669"/>
    <property type="project" value="TreeGrafter"/>
</dbReference>
<dbReference type="SMART" id="SM00387">
    <property type="entry name" value="HATPase_c"/>
    <property type="match status" value="1"/>
</dbReference>
<feature type="region of interest" description="Disordered" evidence="5">
    <location>
        <begin position="277"/>
        <end position="412"/>
    </location>
</feature>
<dbReference type="PANTHER" id="PTHR43047">
    <property type="entry name" value="TWO-COMPONENT HISTIDINE PROTEIN KINASE"/>
    <property type="match status" value="1"/>
</dbReference>
<dbReference type="NCBIfam" id="TIGR00229">
    <property type="entry name" value="sensory_box"/>
    <property type="match status" value="1"/>
</dbReference>
<feature type="compositionally biased region" description="Low complexity" evidence="5">
    <location>
        <begin position="295"/>
        <end position="324"/>
    </location>
</feature>
<evidence type="ECO:0000259" key="7">
    <source>
        <dbReference type="PROSITE" id="PS50112"/>
    </source>
</evidence>
<dbReference type="RefSeq" id="WP_110781009.1">
    <property type="nucleotide sequence ID" value="NZ_QJTI01000011.1"/>
</dbReference>
<accession>A0A318THJ1</accession>
<keyword evidence="4 8" id="KW-0418">Kinase</keyword>
<dbReference type="CDD" id="cd00130">
    <property type="entry name" value="PAS"/>
    <property type="match status" value="1"/>
</dbReference>
<proteinExistence type="predicted"/>
<reference evidence="8 9" key="1">
    <citation type="submission" date="2018-06" db="EMBL/GenBank/DDBJ databases">
        <title>Genomic Encyclopedia of Archaeal and Bacterial Type Strains, Phase II (KMG-II): from individual species to whole genera.</title>
        <authorList>
            <person name="Goeker M."/>
        </authorList>
    </citation>
    <scope>NUCLEOTIDE SEQUENCE [LARGE SCALE GENOMIC DNA]</scope>
    <source>
        <strain evidence="8 9">JCM 11668</strain>
    </source>
</reference>
<evidence type="ECO:0000256" key="5">
    <source>
        <dbReference type="SAM" id="MobiDB-lite"/>
    </source>
</evidence>
<dbReference type="Pfam" id="PF13188">
    <property type="entry name" value="PAS_8"/>
    <property type="match status" value="1"/>
</dbReference>
<keyword evidence="3" id="KW-0808">Transferase</keyword>
<dbReference type="InterPro" id="IPR036097">
    <property type="entry name" value="HisK_dim/P_sf"/>
</dbReference>
<comment type="caution">
    <text evidence="8">The sequence shown here is derived from an EMBL/GenBank/DDBJ whole genome shotgun (WGS) entry which is preliminary data.</text>
</comment>
<evidence type="ECO:0000259" key="6">
    <source>
        <dbReference type="PROSITE" id="PS50109"/>
    </source>
</evidence>
<dbReference type="InterPro" id="IPR003661">
    <property type="entry name" value="HisK_dim/P_dom"/>
</dbReference>
<name>A0A318THJ1_9BRAD</name>
<comment type="catalytic activity">
    <reaction evidence="1">
        <text>ATP + protein L-histidine = ADP + protein N-phospho-L-histidine.</text>
        <dbReference type="EC" id="2.7.13.3"/>
    </reaction>
</comment>
<dbReference type="AlphaFoldDB" id="A0A318THJ1"/>
<dbReference type="InterPro" id="IPR003594">
    <property type="entry name" value="HATPase_dom"/>
</dbReference>
<feature type="region of interest" description="Disordered" evidence="5">
    <location>
        <begin position="216"/>
        <end position="262"/>
    </location>
</feature>
<keyword evidence="9" id="KW-1185">Reference proteome</keyword>
<dbReference type="Pfam" id="PF00989">
    <property type="entry name" value="PAS"/>
    <property type="match status" value="1"/>
</dbReference>
<dbReference type="Gene3D" id="3.30.565.10">
    <property type="entry name" value="Histidine kinase-like ATPase, C-terminal domain"/>
    <property type="match status" value="1"/>
</dbReference>
<dbReference type="GO" id="GO:0006355">
    <property type="term" value="P:regulation of DNA-templated transcription"/>
    <property type="evidence" value="ECO:0007669"/>
    <property type="project" value="InterPro"/>
</dbReference>
<feature type="region of interest" description="Disordered" evidence="5">
    <location>
        <begin position="624"/>
        <end position="652"/>
    </location>
</feature>
<feature type="region of interest" description="Disordered" evidence="5">
    <location>
        <begin position="543"/>
        <end position="564"/>
    </location>
</feature>
<dbReference type="PROSITE" id="PS50109">
    <property type="entry name" value="HIS_KIN"/>
    <property type="match status" value="1"/>
</dbReference>
<dbReference type="EMBL" id="QJTI01000011">
    <property type="protein sequence ID" value="PYF02558.1"/>
    <property type="molecule type" value="Genomic_DNA"/>
</dbReference>
<dbReference type="CDD" id="cd00082">
    <property type="entry name" value="HisKA"/>
    <property type="match status" value="1"/>
</dbReference>
<protein>
    <recommendedName>
        <fullName evidence="2">histidine kinase</fullName>
        <ecNumber evidence="2">2.7.13.3</ecNumber>
    </recommendedName>
</protein>
<dbReference type="InterPro" id="IPR035965">
    <property type="entry name" value="PAS-like_dom_sf"/>
</dbReference>
<feature type="domain" description="PAS" evidence="7">
    <location>
        <begin position="786"/>
        <end position="860"/>
    </location>
</feature>
<dbReference type="GO" id="GO:0000155">
    <property type="term" value="F:phosphorelay sensor kinase activity"/>
    <property type="evidence" value="ECO:0007669"/>
    <property type="project" value="InterPro"/>
</dbReference>
<dbReference type="GO" id="GO:0009927">
    <property type="term" value="F:histidine phosphotransfer kinase activity"/>
    <property type="evidence" value="ECO:0007669"/>
    <property type="project" value="TreeGrafter"/>
</dbReference>
<dbReference type="SMART" id="SM00388">
    <property type="entry name" value="HisKA"/>
    <property type="match status" value="1"/>
</dbReference>
<gene>
    <name evidence="8" type="ORF">BJ122_11158</name>
</gene>
<dbReference type="OrthoDB" id="9801651at2"/>
<dbReference type="Proteomes" id="UP000248148">
    <property type="component" value="Unassembled WGS sequence"/>
</dbReference>
<evidence type="ECO:0000256" key="4">
    <source>
        <dbReference type="ARBA" id="ARBA00022777"/>
    </source>
</evidence>
<dbReference type="EC" id="2.7.13.3" evidence="2"/>
<dbReference type="SUPFAM" id="SSF55785">
    <property type="entry name" value="PYP-like sensor domain (PAS domain)"/>
    <property type="match status" value="1"/>
</dbReference>
<evidence type="ECO:0000256" key="3">
    <source>
        <dbReference type="ARBA" id="ARBA00022679"/>
    </source>
</evidence>
<dbReference type="PROSITE" id="PS50112">
    <property type="entry name" value="PAS"/>
    <property type="match status" value="1"/>
</dbReference>
<dbReference type="InterPro" id="IPR013767">
    <property type="entry name" value="PAS_fold"/>
</dbReference>
<evidence type="ECO:0000256" key="2">
    <source>
        <dbReference type="ARBA" id="ARBA00012438"/>
    </source>
</evidence>
<evidence type="ECO:0000313" key="9">
    <source>
        <dbReference type="Proteomes" id="UP000248148"/>
    </source>
</evidence>